<evidence type="ECO:0000256" key="1">
    <source>
        <dbReference type="ARBA" id="ARBA00001947"/>
    </source>
</evidence>
<comment type="cofactor">
    <cofactor evidence="1">
        <name>Zn(2+)</name>
        <dbReference type="ChEBI" id="CHEBI:29105"/>
    </cofactor>
</comment>
<dbReference type="SUPFAM" id="SSF51735">
    <property type="entry name" value="NAD(P)-binding Rossmann-fold domains"/>
    <property type="match status" value="1"/>
</dbReference>
<feature type="domain" description="Enoyl reductase (ER)" evidence="6">
    <location>
        <begin position="14"/>
        <end position="316"/>
    </location>
</feature>
<evidence type="ECO:0000313" key="7">
    <source>
        <dbReference type="EMBL" id="TQE94634.1"/>
    </source>
</evidence>
<dbReference type="PANTHER" id="PTHR43350">
    <property type="entry name" value="NAD-DEPENDENT ALCOHOL DEHYDROGENASE"/>
    <property type="match status" value="1"/>
</dbReference>
<keyword evidence="5" id="KW-0560">Oxidoreductase</keyword>
<dbReference type="InParanoid" id="A0A540VD01"/>
<dbReference type="Gene3D" id="3.40.50.720">
    <property type="entry name" value="NAD(P)-binding Rossmann-like Domain"/>
    <property type="match status" value="1"/>
</dbReference>
<evidence type="ECO:0000256" key="4">
    <source>
        <dbReference type="ARBA" id="ARBA00022833"/>
    </source>
</evidence>
<keyword evidence="8" id="KW-1185">Reference proteome</keyword>
<sequence>MEKINHQVLFVERGLVRLESCPVPVPGPRQVLIRTRVSLISPGTERAWLLGLPNTPATYPQRAGYSNIGQVVACGPETTGWQPGQRVASPAPHARLVVMDAARCVPVPDGLADEEAVFFNLGSIAAQGVRKARIELGEPVAVLGAGLIGLLALQLSRLSGALPALSIDQNTHRLEFARQVGADAVLTPNHDLEEQLAVLCDGPGAAAVIEATGHPQAILTALALARPFGRVVLLGSTRGETDHVNFYRDVHKKGLSLIGAHDSARPGHDSAPQWWTRRDDQHAVLKFMAAGRLQVLPLITHRFSWDEAEQAYDLLIHWNLDALGILLKW</sequence>
<reference evidence="7 8" key="1">
    <citation type="submission" date="2019-06" db="EMBL/GenBank/DDBJ databases">
        <title>Genome sequence of Litorilinea aerophila BAA-2444.</title>
        <authorList>
            <person name="Maclea K.S."/>
            <person name="Maurais E.G."/>
            <person name="Iannazzi L.C."/>
        </authorList>
    </citation>
    <scope>NUCLEOTIDE SEQUENCE [LARGE SCALE GENOMIC DNA]</scope>
    <source>
        <strain evidence="7 8">ATCC BAA-2444</strain>
    </source>
</reference>
<comment type="similarity">
    <text evidence="2">Belongs to the zinc-containing alcohol dehydrogenase family.</text>
</comment>
<gene>
    <name evidence="7" type="ORF">FKZ61_16260</name>
</gene>
<accession>A0A540VD01</accession>
<name>A0A540VD01_9CHLR</name>
<evidence type="ECO:0000256" key="2">
    <source>
        <dbReference type="ARBA" id="ARBA00008072"/>
    </source>
</evidence>
<dbReference type="SMART" id="SM00829">
    <property type="entry name" value="PKS_ER"/>
    <property type="match status" value="1"/>
</dbReference>
<dbReference type="InterPro" id="IPR013149">
    <property type="entry name" value="ADH-like_C"/>
</dbReference>
<keyword evidence="4" id="KW-0862">Zinc</keyword>
<proteinExistence type="inferred from homology"/>
<dbReference type="OrthoDB" id="9781031at2"/>
<dbReference type="CDD" id="cd08255">
    <property type="entry name" value="2-desacetyl-2-hydroxyethyl_bacteriochlorophyllide_like"/>
    <property type="match status" value="1"/>
</dbReference>
<dbReference type="InterPro" id="IPR036291">
    <property type="entry name" value="NAD(P)-bd_dom_sf"/>
</dbReference>
<dbReference type="InterPro" id="IPR011032">
    <property type="entry name" value="GroES-like_sf"/>
</dbReference>
<dbReference type="EMBL" id="VIGC01000022">
    <property type="protein sequence ID" value="TQE94634.1"/>
    <property type="molecule type" value="Genomic_DNA"/>
</dbReference>
<dbReference type="PANTHER" id="PTHR43350:SF19">
    <property type="entry name" value="D-GULOSIDE 3-DEHYDROGENASE"/>
    <property type="match status" value="1"/>
</dbReference>
<dbReference type="AlphaFoldDB" id="A0A540VD01"/>
<evidence type="ECO:0000313" key="8">
    <source>
        <dbReference type="Proteomes" id="UP000317371"/>
    </source>
</evidence>
<keyword evidence="3" id="KW-0479">Metal-binding</keyword>
<organism evidence="7 8">
    <name type="scientific">Litorilinea aerophila</name>
    <dbReference type="NCBI Taxonomy" id="1204385"/>
    <lineage>
        <taxon>Bacteria</taxon>
        <taxon>Bacillati</taxon>
        <taxon>Chloroflexota</taxon>
        <taxon>Caldilineae</taxon>
        <taxon>Caldilineales</taxon>
        <taxon>Caldilineaceae</taxon>
        <taxon>Litorilinea</taxon>
    </lineage>
</organism>
<dbReference type="Pfam" id="PF00107">
    <property type="entry name" value="ADH_zinc_N"/>
    <property type="match status" value="1"/>
</dbReference>
<dbReference type="InterPro" id="IPR020843">
    <property type="entry name" value="ER"/>
</dbReference>
<evidence type="ECO:0000256" key="3">
    <source>
        <dbReference type="ARBA" id="ARBA00022723"/>
    </source>
</evidence>
<dbReference type="SUPFAM" id="SSF50129">
    <property type="entry name" value="GroES-like"/>
    <property type="match status" value="1"/>
</dbReference>
<dbReference type="Gene3D" id="3.90.180.10">
    <property type="entry name" value="Medium-chain alcohol dehydrogenases, catalytic domain"/>
    <property type="match status" value="2"/>
</dbReference>
<evidence type="ECO:0000256" key="5">
    <source>
        <dbReference type="ARBA" id="ARBA00023002"/>
    </source>
</evidence>
<dbReference type="GO" id="GO:0016491">
    <property type="term" value="F:oxidoreductase activity"/>
    <property type="evidence" value="ECO:0007669"/>
    <property type="project" value="UniProtKB-KW"/>
</dbReference>
<dbReference type="RefSeq" id="WP_141611205.1">
    <property type="nucleotide sequence ID" value="NZ_VIGC02000022.1"/>
</dbReference>
<evidence type="ECO:0000259" key="6">
    <source>
        <dbReference type="SMART" id="SM00829"/>
    </source>
</evidence>
<comment type="caution">
    <text evidence="7">The sequence shown here is derived from an EMBL/GenBank/DDBJ whole genome shotgun (WGS) entry which is preliminary data.</text>
</comment>
<protein>
    <submittedName>
        <fullName evidence="7">Zinc-binding dehydrogenase</fullName>
    </submittedName>
</protein>
<dbReference type="GO" id="GO:0046872">
    <property type="term" value="F:metal ion binding"/>
    <property type="evidence" value="ECO:0007669"/>
    <property type="project" value="UniProtKB-KW"/>
</dbReference>
<dbReference type="Proteomes" id="UP000317371">
    <property type="component" value="Unassembled WGS sequence"/>
</dbReference>